<keyword evidence="4" id="KW-1185">Reference proteome</keyword>
<gene>
    <name evidence="3" type="ORF">Tco_0626266</name>
</gene>
<evidence type="ECO:0000313" key="3">
    <source>
        <dbReference type="EMBL" id="GJS52904.1"/>
    </source>
</evidence>
<protein>
    <submittedName>
        <fullName evidence="3">RNA-directed DNA polymerase, eukaryota, reverse transcriptase zinc-binding domain protein</fullName>
    </submittedName>
</protein>
<dbReference type="InterPro" id="IPR036691">
    <property type="entry name" value="Endo/exonu/phosph_ase_sf"/>
</dbReference>
<feature type="region of interest" description="Disordered" evidence="1">
    <location>
        <begin position="115"/>
        <end position="134"/>
    </location>
</feature>
<reference evidence="3" key="1">
    <citation type="journal article" date="2022" name="Int. J. Mol. Sci.">
        <title>Draft Genome of Tanacetum Coccineum: Genomic Comparison of Closely Related Tanacetum-Family Plants.</title>
        <authorList>
            <person name="Yamashiro T."/>
            <person name="Shiraishi A."/>
            <person name="Nakayama K."/>
            <person name="Satake H."/>
        </authorList>
    </citation>
    <scope>NUCLEOTIDE SEQUENCE</scope>
</reference>
<organism evidence="3 4">
    <name type="scientific">Tanacetum coccineum</name>
    <dbReference type="NCBI Taxonomy" id="301880"/>
    <lineage>
        <taxon>Eukaryota</taxon>
        <taxon>Viridiplantae</taxon>
        <taxon>Streptophyta</taxon>
        <taxon>Embryophyta</taxon>
        <taxon>Tracheophyta</taxon>
        <taxon>Spermatophyta</taxon>
        <taxon>Magnoliopsida</taxon>
        <taxon>eudicotyledons</taxon>
        <taxon>Gunneridae</taxon>
        <taxon>Pentapetalae</taxon>
        <taxon>asterids</taxon>
        <taxon>campanulids</taxon>
        <taxon>Asterales</taxon>
        <taxon>Asteraceae</taxon>
        <taxon>Asteroideae</taxon>
        <taxon>Anthemideae</taxon>
        <taxon>Anthemidinae</taxon>
        <taxon>Tanacetum</taxon>
    </lineage>
</organism>
<keyword evidence="3" id="KW-0548">Nucleotidyltransferase</keyword>
<feature type="domain" description="Reverse transcriptase" evidence="2">
    <location>
        <begin position="769"/>
        <end position="865"/>
    </location>
</feature>
<keyword evidence="3" id="KW-0808">Transferase</keyword>
<evidence type="ECO:0000256" key="1">
    <source>
        <dbReference type="SAM" id="MobiDB-lite"/>
    </source>
</evidence>
<comment type="caution">
    <text evidence="3">The sequence shown here is derived from an EMBL/GenBank/DDBJ whole genome shotgun (WGS) entry which is preliminary data.</text>
</comment>
<evidence type="ECO:0000313" key="4">
    <source>
        <dbReference type="Proteomes" id="UP001151760"/>
    </source>
</evidence>
<dbReference type="InterPro" id="IPR000477">
    <property type="entry name" value="RT_dom"/>
</dbReference>
<dbReference type="EMBL" id="BQNB010008689">
    <property type="protein sequence ID" value="GJS52904.1"/>
    <property type="molecule type" value="Genomic_DNA"/>
</dbReference>
<dbReference type="PANTHER" id="PTHR33116">
    <property type="entry name" value="REVERSE TRANSCRIPTASE ZINC-BINDING DOMAIN-CONTAINING PROTEIN-RELATED-RELATED"/>
    <property type="match status" value="1"/>
</dbReference>
<dbReference type="SUPFAM" id="SSF56219">
    <property type="entry name" value="DNase I-like"/>
    <property type="match status" value="1"/>
</dbReference>
<dbReference type="GO" id="GO:0003964">
    <property type="term" value="F:RNA-directed DNA polymerase activity"/>
    <property type="evidence" value="ECO:0007669"/>
    <property type="project" value="UniProtKB-KW"/>
</dbReference>
<dbReference type="Proteomes" id="UP001151760">
    <property type="component" value="Unassembled WGS sequence"/>
</dbReference>
<dbReference type="PANTHER" id="PTHR33116:SF84">
    <property type="entry name" value="RNA-DIRECTED DNA POLYMERASE"/>
    <property type="match status" value="1"/>
</dbReference>
<evidence type="ECO:0000259" key="2">
    <source>
        <dbReference type="Pfam" id="PF00078"/>
    </source>
</evidence>
<proteinExistence type="predicted"/>
<accession>A0ABQ4WJ86</accession>
<sequence>MFNVPLKAWSKKGISTLASRLGRPIMMDQVTTDMCFRGTGWLGYARVLVEIKANKGFIENIEINYVDDQKKIKSSKWVKVEYSWRPVMCSHCKVFGHSYNKCMVRPRTEDEIVKQKASNNNEKNETGNDGFAEVRKRKNKNAMPGSNADNKKEGFQGLKHDHRYVGSKFMFVPKVHNKQGEDRTQKGKEKLKVNDEVNNGGTSKVKKWNIGKSNMSELRKSANKYAVLSDESDDHNESNRDTMIDKRLIMDEFIKKKKQPSAEESKKWTCDMINYFKCAWKAIELREEDNSEEEDVYENDDPAIKNVIANEIIGDRGMSNEFKQKELKKFIVVEKLQLIAVLETHLKNKNIAKVCDKVFGNWSWVSNVAMSPTSCRIVLGWNAQAVKVMVIHSSKQAMFCLVETILDKIKTYVSIIYASNNGIERREVWDYLLLSKRSVNDKPWVILGDFNVTLKPKEHSNGGSGISTDMQEFNDAVNALEIEDLCSSGFHFTRTKSLKNPLNAILKKLDRILVNEGFIQKFGSAHGVFLPYLISDHSPSLLIFPNGFPKKHGNLFERAKSLKLVLQEAQNDVDNDPCNVVKRKKAINILEEYTAVASDELKLLHQKAKIDWLKDGDKNTAYFHNMLKARKHKNRVESICDESGNRYWGADMAKQFVKHFQNFLGDSSPTCSLDQLGDIVNLKLSTEDAEAMIVEVTDNEIKDAVFDIDSSKSSGHDGYTSYFFKKAWGIIRKEVFLAIKEFFRNGKLLGEINATLIALVLKIDTPNKISEFRPIACCNVLYKCISKIIANRIKLGLNKIVSINQSAFIPGRHIQDNILLSQELLRGYDRKQGAKRCAMKIDIQKAYDTVNWQFLKDILIKVGFHEGEEADNRFKYHHGCKELRLTHLCFADDLLMLCNGDAGSLKVIKKSLDEFSKFPMKYIGVPLLAKSLSVKDCRKLINNVESRIKCWKNKLLSYAGRIQLIASLLSTMQSYWASVYMIPKTVMYELEKLLRRFMWNSGESAKGKAKVAWSTMCKPKDQRGLGFKSLHKWNEVLLVSQLWKIIDRKESLWVKWVNTVKLKSTSIGEIESSNSDSWGWKNMFLIRDKIKPFVRYRIRNGRDTSMWHDKWYNIGPLDRFISNRDVYNARLDNEARVANLIQDGVWKWPKEWIELFPELQQSPIPCLDIQKKDTVWWVNLDQEETSFHPLAYYTGETYDLRQNNEVEEWCDFEILLCLCCEDSHENLFFQCSYSSKIWDKLQVKGMLKGSSNSLQMVVHNIAAKPFKNSIKGVLQRLMVSAVVYHVWKERNLRIFQNEVKTVEVLSTCIEKNVEGMLRSLKVKKSSIVLDVAKMWGLQWKNNNLVNIN</sequence>
<dbReference type="Gene3D" id="3.60.10.10">
    <property type="entry name" value="Endonuclease/exonuclease/phosphatase"/>
    <property type="match status" value="1"/>
</dbReference>
<dbReference type="Pfam" id="PF00078">
    <property type="entry name" value="RVT_1"/>
    <property type="match status" value="1"/>
</dbReference>
<dbReference type="CDD" id="cd01650">
    <property type="entry name" value="RT_nLTR_like"/>
    <property type="match status" value="1"/>
</dbReference>
<reference evidence="3" key="2">
    <citation type="submission" date="2022-01" db="EMBL/GenBank/DDBJ databases">
        <authorList>
            <person name="Yamashiro T."/>
            <person name="Shiraishi A."/>
            <person name="Satake H."/>
            <person name="Nakayama K."/>
        </authorList>
    </citation>
    <scope>NUCLEOTIDE SEQUENCE</scope>
</reference>
<name>A0ABQ4WJ86_9ASTR</name>
<keyword evidence="3" id="KW-0695">RNA-directed DNA polymerase</keyword>